<evidence type="ECO:0000313" key="8">
    <source>
        <dbReference type="Proteomes" id="UP000681340"/>
    </source>
</evidence>
<feature type="compositionally biased region" description="Gly residues" evidence="5">
    <location>
        <begin position="82"/>
        <end position="97"/>
    </location>
</feature>
<comment type="caution">
    <text evidence="7">The sequence shown here is derived from an EMBL/GenBank/DDBJ whole genome shotgun (WGS) entry which is preliminary data.</text>
</comment>
<feature type="transmembrane region" description="Helical" evidence="6">
    <location>
        <begin position="183"/>
        <end position="212"/>
    </location>
</feature>
<keyword evidence="2 6" id="KW-0812">Transmembrane</keyword>
<keyword evidence="8" id="KW-1185">Reference proteome</keyword>
<evidence type="ECO:0000256" key="3">
    <source>
        <dbReference type="ARBA" id="ARBA00022989"/>
    </source>
</evidence>
<dbReference type="EMBL" id="BOQL01000029">
    <property type="protein sequence ID" value="GIM70090.1"/>
    <property type="molecule type" value="Genomic_DNA"/>
</dbReference>
<sequence length="239" mass="23975">MRSYRVRMTEPPRPPGEGNPSDPTAPLNPYPGNDPNSGSAPPPAYGSPQPPAYGTPPQQPPTYGTPPPTSGAGGYGPPPSSGAGGYGPPPGSGAGGYGPPPGGTPYGPPGAYGQQPGGYPPGGYAPGNDDKTWILVAHFGGAAGAFLGGGCSGWIAPLVALLAKGNQSPAVRAEAVKALNFQILWSIIAVVGWVLTCIVIGFFVGIAAWAIATIFGIVAGVKANNNEPYNYPMTVSLIK</sequence>
<reference evidence="7" key="1">
    <citation type="submission" date="2021-03" db="EMBL/GenBank/DDBJ databases">
        <title>Whole genome shotgun sequence of Actinoplanes auranticolor NBRC 12245.</title>
        <authorList>
            <person name="Komaki H."/>
            <person name="Tamura T."/>
        </authorList>
    </citation>
    <scope>NUCLEOTIDE SEQUENCE</scope>
    <source>
        <strain evidence="7">NBRC 12245</strain>
    </source>
</reference>
<evidence type="ECO:0000256" key="6">
    <source>
        <dbReference type="SAM" id="Phobius"/>
    </source>
</evidence>
<dbReference type="InterPro" id="IPR019109">
    <property type="entry name" value="MamF_MmsF"/>
</dbReference>
<gene>
    <name evidence="7" type="ORF">Aau02nite_39390</name>
</gene>
<evidence type="ECO:0008006" key="9">
    <source>
        <dbReference type="Google" id="ProtNLM"/>
    </source>
</evidence>
<dbReference type="AlphaFoldDB" id="A0A919VNN5"/>
<evidence type="ECO:0000256" key="5">
    <source>
        <dbReference type="SAM" id="MobiDB-lite"/>
    </source>
</evidence>
<dbReference type="Proteomes" id="UP000681340">
    <property type="component" value="Unassembled WGS sequence"/>
</dbReference>
<feature type="compositionally biased region" description="Pro residues" evidence="5">
    <location>
        <begin position="98"/>
        <end position="108"/>
    </location>
</feature>
<feature type="transmembrane region" description="Helical" evidence="6">
    <location>
        <begin position="133"/>
        <end position="163"/>
    </location>
</feature>
<keyword evidence="3 6" id="KW-1133">Transmembrane helix</keyword>
<evidence type="ECO:0000256" key="1">
    <source>
        <dbReference type="ARBA" id="ARBA00004141"/>
    </source>
</evidence>
<feature type="region of interest" description="Disordered" evidence="5">
    <location>
        <begin position="1"/>
        <end position="124"/>
    </location>
</feature>
<proteinExistence type="predicted"/>
<evidence type="ECO:0000256" key="2">
    <source>
        <dbReference type="ARBA" id="ARBA00022692"/>
    </source>
</evidence>
<organism evidence="7 8">
    <name type="scientific">Actinoplanes auranticolor</name>
    <dbReference type="NCBI Taxonomy" id="47988"/>
    <lineage>
        <taxon>Bacteria</taxon>
        <taxon>Bacillati</taxon>
        <taxon>Actinomycetota</taxon>
        <taxon>Actinomycetes</taxon>
        <taxon>Micromonosporales</taxon>
        <taxon>Micromonosporaceae</taxon>
        <taxon>Actinoplanes</taxon>
    </lineage>
</organism>
<evidence type="ECO:0000313" key="7">
    <source>
        <dbReference type="EMBL" id="GIM70090.1"/>
    </source>
</evidence>
<accession>A0A919VNN5</accession>
<protein>
    <recommendedName>
        <fullName evidence="9">Tic20 family protein</fullName>
    </recommendedName>
</protein>
<dbReference type="Pfam" id="PF09685">
    <property type="entry name" value="MamF_MmsF"/>
    <property type="match status" value="1"/>
</dbReference>
<comment type="subcellular location">
    <subcellularLocation>
        <location evidence="1">Membrane</location>
        <topology evidence="1">Multi-pass membrane protein</topology>
    </subcellularLocation>
</comment>
<name>A0A919VNN5_9ACTN</name>
<keyword evidence="4 6" id="KW-0472">Membrane</keyword>
<evidence type="ECO:0000256" key="4">
    <source>
        <dbReference type="ARBA" id="ARBA00023136"/>
    </source>
</evidence>
<feature type="compositionally biased region" description="Pro residues" evidence="5">
    <location>
        <begin position="40"/>
        <end position="69"/>
    </location>
</feature>